<dbReference type="Pfam" id="PF10935">
    <property type="entry name" value="DUF2637"/>
    <property type="match status" value="1"/>
</dbReference>
<keyword evidence="3" id="KW-1185">Reference proteome</keyword>
<accession>A0A370HYS8</accession>
<dbReference type="AlphaFoldDB" id="A0A370HYS8"/>
<organism evidence="2 3">
    <name type="scientific">Nocardia pseudobrasiliensis</name>
    <dbReference type="NCBI Taxonomy" id="45979"/>
    <lineage>
        <taxon>Bacteria</taxon>
        <taxon>Bacillati</taxon>
        <taxon>Actinomycetota</taxon>
        <taxon>Actinomycetes</taxon>
        <taxon>Mycobacteriales</taxon>
        <taxon>Nocardiaceae</taxon>
        <taxon>Nocardia</taxon>
    </lineage>
</organism>
<protein>
    <submittedName>
        <fullName evidence="2">Uncharacterized protein DUF2637</fullName>
    </submittedName>
</protein>
<feature type="transmembrane region" description="Helical" evidence="1">
    <location>
        <begin position="99"/>
        <end position="118"/>
    </location>
</feature>
<evidence type="ECO:0000313" key="2">
    <source>
        <dbReference type="EMBL" id="RDI63081.1"/>
    </source>
</evidence>
<dbReference type="EMBL" id="QQBC01000011">
    <property type="protein sequence ID" value="RDI63081.1"/>
    <property type="molecule type" value="Genomic_DNA"/>
</dbReference>
<dbReference type="RefSeq" id="WP_068002872.1">
    <property type="nucleotide sequence ID" value="NZ_QQBC01000011.1"/>
</dbReference>
<evidence type="ECO:0000256" key="1">
    <source>
        <dbReference type="SAM" id="Phobius"/>
    </source>
</evidence>
<keyword evidence="1" id="KW-1133">Transmembrane helix</keyword>
<dbReference type="STRING" id="1210086.GCA_001613105_05251"/>
<dbReference type="InterPro" id="IPR021235">
    <property type="entry name" value="DUF2637"/>
</dbReference>
<reference evidence="2 3" key="1">
    <citation type="submission" date="2018-07" db="EMBL/GenBank/DDBJ databases">
        <title>Genomic Encyclopedia of Type Strains, Phase IV (KMG-IV): sequencing the most valuable type-strain genomes for metagenomic binning, comparative biology and taxonomic classification.</title>
        <authorList>
            <person name="Goeker M."/>
        </authorList>
    </citation>
    <scope>NUCLEOTIDE SEQUENCE [LARGE SCALE GENOMIC DNA]</scope>
    <source>
        <strain evidence="2 3">DSM 44290</strain>
    </source>
</reference>
<feature type="transmembrane region" description="Helical" evidence="1">
    <location>
        <begin position="130"/>
        <end position="154"/>
    </location>
</feature>
<name>A0A370HYS8_9NOCA</name>
<keyword evidence="1" id="KW-0472">Membrane</keyword>
<gene>
    <name evidence="2" type="ORF">DFR76_11198</name>
</gene>
<sequence length="246" mass="26864">MTLISSEAEFDADATAVERRRRPAWIQRVIDFRPGTLHASAIVSCVVAYKSFEMSYAALHNLAIRNLVSPDLAANVPIVTDGLMVGSIIATASFRKGGLGWWYATLLFVLSTLLSVVGNIEYAREIGGDYVSIGIYAGMPMTMMFAVHLTLMLWSRRADRRPHKAVAASVVVPAIVAAPPAQIETAEESVSEPVEFSVPDMFDMSDLPTEPERKPVSGPFIAAELTEPNRFAPVTNHRPLVHLGDR</sequence>
<dbReference type="Proteomes" id="UP000254869">
    <property type="component" value="Unassembled WGS sequence"/>
</dbReference>
<evidence type="ECO:0000313" key="3">
    <source>
        <dbReference type="Proteomes" id="UP000254869"/>
    </source>
</evidence>
<keyword evidence="1" id="KW-0812">Transmembrane</keyword>
<proteinExistence type="predicted"/>
<comment type="caution">
    <text evidence="2">The sequence shown here is derived from an EMBL/GenBank/DDBJ whole genome shotgun (WGS) entry which is preliminary data.</text>
</comment>